<protein>
    <submittedName>
        <fullName evidence="1">Phage tail protein</fullName>
    </submittedName>
</protein>
<dbReference type="RefSeq" id="WP_098678637.1">
    <property type="nucleotide sequence ID" value="NZ_NVCU01000055.1"/>
</dbReference>
<dbReference type="Proteomes" id="UP000225910">
    <property type="component" value="Unassembled WGS sequence"/>
</dbReference>
<dbReference type="EMBL" id="NVCU01000055">
    <property type="protein sequence ID" value="PFT96548.1"/>
    <property type="molecule type" value="Genomic_DNA"/>
</dbReference>
<gene>
    <name evidence="1" type="ORF">COK81_08130</name>
</gene>
<proteinExistence type="predicted"/>
<organism evidence="1 2">
    <name type="scientific">Bacillus thuringiensis</name>
    <dbReference type="NCBI Taxonomy" id="1428"/>
    <lineage>
        <taxon>Bacteria</taxon>
        <taxon>Bacillati</taxon>
        <taxon>Bacillota</taxon>
        <taxon>Bacilli</taxon>
        <taxon>Bacillales</taxon>
        <taxon>Bacillaceae</taxon>
        <taxon>Bacillus</taxon>
        <taxon>Bacillus cereus group</taxon>
    </lineage>
</organism>
<sequence>MLDIGIDTELASDYRICMVDRPVIPTAKQKVEHIEVPGRHGSLTKKGAFEDVPLKIRFNLLEDENIKPLIRRIKAWFLNGKTLYFTDDEVYRKIKSVEIGDIANEMEEYGEFEVDFILDPFEYTEDVNLKLTEPGIFYNPGTIESEPKFWIVGNGTLRITINDVSFQVKDVNGSVVVDSEVLEAYSGIIPMNSKMIGEFPIFKIGENKIDWSGNIQFMSIRPRWRFI</sequence>
<comment type="caution">
    <text evidence="1">The sequence shown here is derived from an EMBL/GenBank/DDBJ whole genome shotgun (WGS) entry which is preliminary data.</text>
</comment>
<evidence type="ECO:0000313" key="1">
    <source>
        <dbReference type="EMBL" id="PFT96548.1"/>
    </source>
</evidence>
<name>A0A9X7B1U5_BACTU</name>
<dbReference type="AlphaFoldDB" id="A0A9X7B1U5"/>
<dbReference type="Gene3D" id="2.40.30.200">
    <property type="match status" value="1"/>
</dbReference>
<accession>A0A9X7B1U5</accession>
<evidence type="ECO:0000313" key="2">
    <source>
        <dbReference type="Proteomes" id="UP000225910"/>
    </source>
</evidence>
<reference evidence="1 2" key="1">
    <citation type="submission" date="2017-09" db="EMBL/GenBank/DDBJ databases">
        <title>Large-scale bioinformatics analysis of Bacillus genomes uncovers conserved roles of natural products in bacterial physiology.</title>
        <authorList>
            <consortium name="Agbiome Team Llc"/>
            <person name="Bleich R.M."/>
            <person name="Grubbs K.J."/>
            <person name="Santa Maria K.C."/>
            <person name="Allen S.E."/>
            <person name="Farag S."/>
            <person name="Shank E.A."/>
            <person name="Bowers A."/>
        </authorList>
    </citation>
    <scope>NUCLEOTIDE SEQUENCE [LARGE SCALE GENOMIC DNA]</scope>
    <source>
        <strain evidence="1 2">AFS064137</strain>
    </source>
</reference>